<keyword evidence="9" id="KW-1185">Reference proteome</keyword>
<dbReference type="Pfam" id="PF02491">
    <property type="entry name" value="SHS2_FTSA"/>
    <property type="match status" value="1"/>
</dbReference>
<keyword evidence="2 5" id="KW-0132">Cell division</keyword>
<protein>
    <recommendedName>
        <fullName evidence="5 6">Cell division protein FtsA</fullName>
    </recommendedName>
</protein>
<dbReference type="HAMAP" id="MF_02033">
    <property type="entry name" value="FtsA"/>
    <property type="match status" value="1"/>
</dbReference>
<dbReference type="PIRSF" id="PIRSF003101">
    <property type="entry name" value="FtsA"/>
    <property type="match status" value="1"/>
</dbReference>
<comment type="subcellular location">
    <subcellularLocation>
        <location evidence="5">Cell membrane</location>
        <topology evidence="5">Peripheral membrane protein</topology>
        <orientation evidence="5">Cytoplasmic side</orientation>
    </subcellularLocation>
    <text evidence="5">Localizes to the Z ring in an FtsZ-dependent manner. Targeted to the membrane through a conserved C-terminal amphipathic helix.</text>
</comment>
<dbReference type="InterPro" id="IPR043129">
    <property type="entry name" value="ATPase_NBD"/>
</dbReference>
<evidence type="ECO:0000259" key="7">
    <source>
        <dbReference type="SMART" id="SM00842"/>
    </source>
</evidence>
<dbReference type="PANTHER" id="PTHR32432">
    <property type="entry name" value="CELL DIVISION PROTEIN FTSA-RELATED"/>
    <property type="match status" value="1"/>
</dbReference>
<sequence>MEQGNYSVGLDIGTTKIVAIIGKENEYGKIEVLGIGKSKSLGVHRGVVNNITQTIKSIQQAVEEAEVNSGLKIGSVVVGIAGQHIRSLQHSDYITRRDSEEVINDDDLDKLCNQVYKLVMLPGEEIIHVLPQEYKVDGQAEIKQPIGMYGGRLEANFHVVVGQVSSIKNIGRCIKSAGLDLDNITLEPLASSDAVLSQEEKEAGVALIDIGGGTTDLAIFKDGIIRHTAVIPFGGGVITEDIKEGCSIIEKQAELLKMKFGSAWPGENKDNEIVSIPGLRGREPKEITLKNLSKIIHARVVEIVEQVYVEIKNYGHEEQKKKLIAGIVLTGGGSQLKHLKQLVEYITGMDTRIGYPNEHLAGDSEAEIASPLYATAVGLLMNAIKNKEKNKAAEEEVVQENHEKEMAFAGHEEQSTNAAKVRKERKSVFDKWSEKLKDFLDNAE</sequence>
<reference evidence="8 9" key="1">
    <citation type="journal article" date="2006" name="Int. J. Syst. Evol. Microbiol.">
        <title>Costertonia aggregata gen. nov., sp. nov., a mesophilic marine bacterium of the family Flavobacteriaceae, isolated from a mature biofilm.</title>
        <authorList>
            <person name="Kwon K.K."/>
            <person name="Lee Y.K."/>
            <person name="Lee H.K."/>
        </authorList>
    </citation>
    <scope>NUCLEOTIDE SEQUENCE [LARGE SCALE GENOMIC DNA]</scope>
    <source>
        <strain evidence="8 9">KCCM 42265</strain>
    </source>
</reference>
<comment type="function">
    <text evidence="5 6">Cell division protein that is involved in the assembly of the Z ring. May serve as a membrane anchor for the Z ring.</text>
</comment>
<dbReference type="Gene3D" id="3.30.1490.110">
    <property type="match status" value="1"/>
</dbReference>
<keyword evidence="1 5" id="KW-1003">Cell membrane</keyword>
<comment type="subunit">
    <text evidence="5">Self-interacts. Interacts with FtsZ.</text>
</comment>
<organism evidence="8 9">
    <name type="scientific">Costertonia aggregata</name>
    <dbReference type="NCBI Taxonomy" id="343403"/>
    <lineage>
        <taxon>Bacteria</taxon>
        <taxon>Pseudomonadati</taxon>
        <taxon>Bacteroidota</taxon>
        <taxon>Flavobacteriia</taxon>
        <taxon>Flavobacteriales</taxon>
        <taxon>Flavobacteriaceae</taxon>
        <taxon>Costertonia</taxon>
    </lineage>
</organism>
<dbReference type="GO" id="GO:0043093">
    <property type="term" value="P:FtsZ-dependent cytokinesis"/>
    <property type="evidence" value="ECO:0007669"/>
    <property type="project" value="UniProtKB-UniRule"/>
</dbReference>
<name>A0A7H9ALQ5_9FLAO</name>
<gene>
    <name evidence="5 8" type="primary">ftsA</name>
    <name evidence="8" type="ORF">HYG79_03205</name>
</gene>
<dbReference type="CDD" id="cd24048">
    <property type="entry name" value="ASKHA_NBD_FtsA"/>
    <property type="match status" value="1"/>
</dbReference>
<dbReference type="InterPro" id="IPR003494">
    <property type="entry name" value="SHS2_FtsA"/>
</dbReference>
<keyword evidence="4 5" id="KW-0131">Cell cycle</keyword>
<dbReference type="RefSeq" id="WP_179240726.1">
    <property type="nucleotide sequence ID" value="NZ_CP058595.1"/>
</dbReference>
<dbReference type="GO" id="GO:0032153">
    <property type="term" value="C:cell division site"/>
    <property type="evidence" value="ECO:0007669"/>
    <property type="project" value="UniProtKB-UniRule"/>
</dbReference>
<dbReference type="InterPro" id="IPR050696">
    <property type="entry name" value="FtsA/MreB"/>
</dbReference>
<evidence type="ECO:0000256" key="2">
    <source>
        <dbReference type="ARBA" id="ARBA00022618"/>
    </source>
</evidence>
<proteinExistence type="inferred from homology"/>
<dbReference type="GO" id="GO:0009898">
    <property type="term" value="C:cytoplasmic side of plasma membrane"/>
    <property type="evidence" value="ECO:0007669"/>
    <property type="project" value="UniProtKB-UniRule"/>
</dbReference>
<dbReference type="InterPro" id="IPR020823">
    <property type="entry name" value="Cell_div_FtsA"/>
</dbReference>
<feature type="domain" description="SHS2" evidence="7">
    <location>
        <begin position="7"/>
        <end position="195"/>
    </location>
</feature>
<evidence type="ECO:0000256" key="5">
    <source>
        <dbReference type="HAMAP-Rule" id="MF_02033"/>
    </source>
</evidence>
<dbReference type="Proteomes" id="UP000509302">
    <property type="component" value="Chromosome"/>
</dbReference>
<evidence type="ECO:0000256" key="3">
    <source>
        <dbReference type="ARBA" id="ARBA00023136"/>
    </source>
</evidence>
<dbReference type="Gene3D" id="3.30.420.40">
    <property type="match status" value="2"/>
</dbReference>
<evidence type="ECO:0000256" key="1">
    <source>
        <dbReference type="ARBA" id="ARBA00022475"/>
    </source>
</evidence>
<accession>A0A7H9ALQ5</accession>
<comment type="similarity">
    <text evidence="5 6">Belongs to the FtsA/MreB family.</text>
</comment>
<dbReference type="Pfam" id="PF14450">
    <property type="entry name" value="FtsA"/>
    <property type="match status" value="1"/>
</dbReference>
<keyword evidence="3 5" id="KW-0472">Membrane</keyword>
<evidence type="ECO:0000313" key="9">
    <source>
        <dbReference type="Proteomes" id="UP000509302"/>
    </source>
</evidence>
<dbReference type="SMART" id="SM00842">
    <property type="entry name" value="FtsA"/>
    <property type="match status" value="1"/>
</dbReference>
<dbReference type="AlphaFoldDB" id="A0A7H9ALQ5"/>
<evidence type="ECO:0000256" key="6">
    <source>
        <dbReference type="PIRNR" id="PIRNR003101"/>
    </source>
</evidence>
<dbReference type="SUPFAM" id="SSF53067">
    <property type="entry name" value="Actin-like ATPase domain"/>
    <property type="match status" value="2"/>
</dbReference>
<evidence type="ECO:0000256" key="4">
    <source>
        <dbReference type="ARBA" id="ARBA00023306"/>
    </source>
</evidence>
<dbReference type="KEGG" id="cagg:HYG79_03205"/>
<dbReference type="PANTHER" id="PTHR32432:SF4">
    <property type="entry name" value="CELL DIVISION PROTEIN FTSA"/>
    <property type="match status" value="1"/>
</dbReference>
<evidence type="ECO:0000313" key="8">
    <source>
        <dbReference type="EMBL" id="QLG44392.1"/>
    </source>
</evidence>
<dbReference type="EMBL" id="CP058595">
    <property type="protein sequence ID" value="QLG44392.1"/>
    <property type="molecule type" value="Genomic_DNA"/>
</dbReference>
<dbReference type="NCBIfam" id="TIGR01174">
    <property type="entry name" value="ftsA"/>
    <property type="match status" value="1"/>
</dbReference>